<feature type="transmembrane region" description="Helical" evidence="1">
    <location>
        <begin position="93"/>
        <end position="109"/>
    </location>
</feature>
<feature type="transmembrane region" description="Helical" evidence="1">
    <location>
        <begin position="54"/>
        <end position="72"/>
    </location>
</feature>
<protein>
    <submittedName>
        <fullName evidence="2">Uncharacterized protein</fullName>
    </submittedName>
</protein>
<evidence type="ECO:0000256" key="1">
    <source>
        <dbReference type="SAM" id="Phobius"/>
    </source>
</evidence>
<organism evidence="2 3">
    <name type="scientific">Methanococcoides seepicolus</name>
    <dbReference type="NCBI Taxonomy" id="2828780"/>
    <lineage>
        <taxon>Archaea</taxon>
        <taxon>Methanobacteriati</taxon>
        <taxon>Methanobacteriota</taxon>
        <taxon>Stenosarchaea group</taxon>
        <taxon>Methanomicrobia</taxon>
        <taxon>Methanosarcinales</taxon>
        <taxon>Methanosarcinaceae</taxon>
        <taxon>Methanococcoides</taxon>
    </lineage>
</organism>
<gene>
    <name evidence="2" type="ORF">KDK67_08900</name>
</gene>
<keyword evidence="1" id="KW-0472">Membrane</keyword>
<reference evidence="2" key="2">
    <citation type="submission" date="2021-04" db="EMBL/GenBank/DDBJ databases">
        <authorList>
            <person name="Dong X."/>
        </authorList>
    </citation>
    <scope>NUCLEOTIDE SEQUENCE</scope>
    <source>
        <strain evidence="2">LLY</strain>
    </source>
</reference>
<accession>A0A9E5DAX6</accession>
<keyword evidence="3" id="KW-1185">Reference proteome</keyword>
<feature type="transmembrane region" description="Helical" evidence="1">
    <location>
        <begin position="12"/>
        <end position="34"/>
    </location>
</feature>
<dbReference type="Proteomes" id="UP001056766">
    <property type="component" value="Unassembled WGS sequence"/>
</dbReference>
<evidence type="ECO:0000313" key="2">
    <source>
        <dbReference type="EMBL" id="MCM1987100.1"/>
    </source>
</evidence>
<evidence type="ECO:0000313" key="3">
    <source>
        <dbReference type="Proteomes" id="UP001056766"/>
    </source>
</evidence>
<keyword evidence="1" id="KW-0812">Transmembrane</keyword>
<proteinExistence type="predicted"/>
<keyword evidence="1" id="KW-1133">Transmembrane helix</keyword>
<comment type="caution">
    <text evidence="2">The sequence shown here is derived from an EMBL/GenBank/DDBJ whole genome shotgun (WGS) entry which is preliminary data.</text>
</comment>
<dbReference type="RefSeq" id="WP_250868445.1">
    <property type="nucleotide sequence ID" value="NZ_JAGSOI010000035.1"/>
</dbReference>
<sequence length="110" mass="12750">MDWNRWKRYYGVKLRVAAFIFGIIGWFLPFVSIFGSHFEQQLLGLETVAGSTTFTIGIKVLIFSAIISIVKFQNVIMEKLEERQMLFSFLKKAYATAVFGCIFWIIILLI</sequence>
<dbReference type="EMBL" id="JAGSOI010000035">
    <property type="protein sequence ID" value="MCM1987100.1"/>
    <property type="molecule type" value="Genomic_DNA"/>
</dbReference>
<reference evidence="2" key="1">
    <citation type="journal article" date="2021" name="mSystems">
        <title>Bacteria and Archaea Synergistically Convert Glycine Betaine to Biogenic Methane in the Formosa Cold Seep of the South China Sea.</title>
        <authorList>
            <person name="Li L."/>
            <person name="Zhang W."/>
            <person name="Zhang S."/>
            <person name="Song L."/>
            <person name="Sun Q."/>
            <person name="Zhang H."/>
            <person name="Xiang H."/>
            <person name="Dong X."/>
        </authorList>
    </citation>
    <scope>NUCLEOTIDE SEQUENCE</scope>
    <source>
        <strain evidence="2">LLY</strain>
    </source>
</reference>
<dbReference type="AlphaFoldDB" id="A0A9E5DAX6"/>
<name>A0A9E5DAX6_9EURY</name>